<dbReference type="PROSITE" id="PS60003">
    <property type="entry name" value="PHOSPHOKETOLASE_2"/>
    <property type="match status" value="1"/>
</dbReference>
<dbReference type="GO" id="GO:0016832">
    <property type="term" value="F:aldehyde-lyase activity"/>
    <property type="evidence" value="ECO:0007669"/>
    <property type="project" value="UniProtKB-UniRule"/>
</dbReference>
<feature type="region of interest" description="Disordered" evidence="6">
    <location>
        <begin position="1"/>
        <end position="20"/>
    </location>
</feature>
<protein>
    <recommendedName>
        <fullName evidence="5">Probable phosphoketolase</fullName>
        <ecNumber evidence="5">4.1.2.-</ecNumber>
    </recommendedName>
</protein>
<comment type="cofactor">
    <cofactor evidence="1 5">
        <name>thiamine diphosphate</name>
        <dbReference type="ChEBI" id="CHEBI:58937"/>
    </cofactor>
</comment>
<dbReference type="InterPro" id="IPR005593">
    <property type="entry name" value="Xul5P/Fru6P_PKetolase"/>
</dbReference>
<dbReference type="SUPFAM" id="SSF52518">
    <property type="entry name" value="Thiamin diphosphate-binding fold (THDP-binding)"/>
    <property type="match status" value="2"/>
</dbReference>
<dbReference type="InterPro" id="IPR019790">
    <property type="entry name" value="Xul5P/Fru6P_PKetolase_CS"/>
</dbReference>
<evidence type="ECO:0000259" key="8">
    <source>
        <dbReference type="Pfam" id="PF09364"/>
    </source>
</evidence>
<keyword evidence="10" id="KW-1185">Reference proteome</keyword>
<dbReference type="InterPro" id="IPR018969">
    <property type="entry name" value="Xul5P/Fru6P_PKetolase_C"/>
</dbReference>
<comment type="caution">
    <text evidence="9">The sequence shown here is derived from an EMBL/GenBank/DDBJ whole genome shotgun (WGS) entry which is preliminary data.</text>
</comment>
<dbReference type="HAMAP" id="MF_01403">
    <property type="entry name" value="Phosphoketolase"/>
    <property type="match status" value="1"/>
</dbReference>
<dbReference type="OrthoDB" id="9768449at2"/>
<dbReference type="GO" id="GO:0000287">
    <property type="term" value="F:magnesium ion binding"/>
    <property type="evidence" value="ECO:0007669"/>
    <property type="project" value="UniProtKB-ARBA"/>
</dbReference>
<sequence length="828" mass="92508">MTPGTTEPPTAWRSTDPGPLNDESVAQLDGWWRAANYLSVGQIYLLSNPLLRTPLSRDDVKPRLLGHWGTTPGLNFLYAHLNRAIKTREQSTIYVTGPGHGGPGLVANAYLDGTYSEVYPDITRDAEGMRRLFRQFSFPGGIPSHVAPETPGSIHEGGELGYSLSHAYGAAFDNPDLLVAAVVGDGEAETGALATSWHSNKFTNPAQDGVVLPILHLNGYKIANPTVLARIPESELRSLMIGYGHDPYFFEVADEPDAEDPADVHRRFATLLDTVLNAIAEIKQKALAGDDERPRWPMIVFRTPKGWTGPAYIDGKKTTGSWRAHQVPLANARDTPEHLEVLAEWLASYRAEELFDQNGTLHADIAALAPPGTLRMSDNPHTNGGLVLRDLRLPDFREYGVDVPVPGATVAEATKVLGAWLTDVIRLNPDNFRIFGPDETASNRLQSVFDATDKQWNAEFFGPEVDEHLARVGRVVEMLSEHQCQGWLEGYLLTGRHGLFNCYEAFIHIIDSMFNQHAKWLKVTDHIPWRRPIASLNYLLSSHVWRQDHNGFSHQDPGFIDHVVNKRAEVVRVYLPPDANTLLSTYDHCLRSRQYVNVVVAGKQPAPNYLSMEEAVAHCTRGLGIWEWAGTEKLGEEPDVVVATCGDVPTLEGLAAVDLLKQNLPDLKIRFVNVVDLMRLQDEKEHPHGLSDQAFDAIFTPDKQVIFAYHGYPWLIHRLTYRRTGNENLHVRGYKEEGTTTTPFDMVMLNDLDRFHLVIDVIDRVPSLQTKYATLRQEMVDRRLRAREYTREHGDDLPEVRDWVWPDARGAISSSEVAATAATGGDNE</sequence>
<dbReference type="Gene3D" id="3.40.50.920">
    <property type="match status" value="1"/>
</dbReference>
<dbReference type="NCBIfam" id="NF003617">
    <property type="entry name" value="PRK05261.1-2"/>
    <property type="match status" value="1"/>
</dbReference>
<evidence type="ECO:0000256" key="1">
    <source>
        <dbReference type="ARBA" id="ARBA00001964"/>
    </source>
</evidence>
<dbReference type="PANTHER" id="PTHR31273:SF0">
    <property type="entry name" value="PHOSPHOKETOLASE-RELATED"/>
    <property type="match status" value="1"/>
</dbReference>
<dbReference type="NCBIfam" id="NF003619">
    <property type="entry name" value="PRK05261.1-4"/>
    <property type="match status" value="1"/>
</dbReference>
<feature type="domain" description="Xylulose 5-phosphate/Fructose 6-phosphate phosphoketolase N-terminal" evidence="8">
    <location>
        <begin position="21"/>
        <end position="386"/>
    </location>
</feature>
<name>A0A502E9M7_9MYCO</name>
<dbReference type="InterPro" id="IPR019789">
    <property type="entry name" value="Xul5P/Fru6P_PKetolase_ThDP_BS"/>
</dbReference>
<dbReference type="InterPro" id="IPR009014">
    <property type="entry name" value="Transketo_C/PFOR_II"/>
</dbReference>
<evidence type="ECO:0000259" key="7">
    <source>
        <dbReference type="Pfam" id="PF09363"/>
    </source>
</evidence>
<dbReference type="InterPro" id="IPR029061">
    <property type="entry name" value="THDP-binding"/>
</dbReference>
<evidence type="ECO:0000256" key="5">
    <source>
        <dbReference type="HAMAP-Rule" id="MF_01403"/>
    </source>
</evidence>
<dbReference type="AlphaFoldDB" id="A0A502E9M7"/>
<evidence type="ECO:0000256" key="6">
    <source>
        <dbReference type="SAM" id="MobiDB-lite"/>
    </source>
</evidence>
<dbReference type="CDD" id="cd02011">
    <property type="entry name" value="TPP_PK"/>
    <property type="match status" value="1"/>
</dbReference>
<dbReference type="PIRSF" id="PIRSF017245">
    <property type="entry name" value="Phosphoketolase"/>
    <property type="match status" value="1"/>
</dbReference>
<gene>
    <name evidence="9" type="ORF">EAH80_15815</name>
</gene>
<evidence type="ECO:0000256" key="2">
    <source>
        <dbReference type="ARBA" id="ARBA00005623"/>
    </source>
</evidence>
<dbReference type="Pfam" id="PF09364">
    <property type="entry name" value="XFP_N"/>
    <property type="match status" value="1"/>
</dbReference>
<organism evidence="9 10">
    <name type="scientific">Mycolicibacterium hodleri</name>
    <dbReference type="NCBI Taxonomy" id="49897"/>
    <lineage>
        <taxon>Bacteria</taxon>
        <taxon>Bacillati</taxon>
        <taxon>Actinomycetota</taxon>
        <taxon>Actinomycetes</taxon>
        <taxon>Mycobacteriales</taxon>
        <taxon>Mycobacteriaceae</taxon>
        <taxon>Mycolicibacterium</taxon>
    </lineage>
</organism>
<dbReference type="NCBIfam" id="NF003621">
    <property type="entry name" value="PRK05261.1-6"/>
    <property type="match status" value="1"/>
</dbReference>
<dbReference type="NCBIfam" id="NF003616">
    <property type="entry name" value="PRK05261.1-1"/>
    <property type="match status" value="1"/>
</dbReference>
<evidence type="ECO:0000256" key="3">
    <source>
        <dbReference type="ARBA" id="ARBA00023052"/>
    </source>
</evidence>
<reference evidence="9 10" key="1">
    <citation type="journal article" date="2019" name="Environ. Microbiol.">
        <title>Species interactions and distinct microbial communities in high Arctic permafrost affected cryosols are associated with the CH4 and CO2 gas fluxes.</title>
        <authorList>
            <person name="Altshuler I."/>
            <person name="Hamel J."/>
            <person name="Turney S."/>
            <person name="Magnuson E."/>
            <person name="Levesque R."/>
            <person name="Greer C."/>
            <person name="Whyte L.G."/>
        </authorList>
    </citation>
    <scope>NUCLEOTIDE SEQUENCE [LARGE SCALE GENOMIC DNA]</scope>
    <source>
        <strain evidence="9 10">S5.20</strain>
    </source>
</reference>
<evidence type="ECO:0000256" key="4">
    <source>
        <dbReference type="ARBA" id="ARBA00023239"/>
    </source>
</evidence>
<feature type="domain" description="Xylulose 5-phosphate/Fructose 6-phosphate phosphoketolase C-terminal" evidence="7">
    <location>
        <begin position="603"/>
        <end position="805"/>
    </location>
</feature>
<comment type="similarity">
    <text evidence="2 5">Belongs to the XFP family.</text>
</comment>
<evidence type="ECO:0000313" key="10">
    <source>
        <dbReference type="Proteomes" id="UP000320095"/>
    </source>
</evidence>
<dbReference type="InterPro" id="IPR023962">
    <property type="entry name" value="Phosphoketolase"/>
</dbReference>
<dbReference type="EMBL" id="RCZG01000005">
    <property type="protein sequence ID" value="TPG33709.1"/>
    <property type="molecule type" value="Genomic_DNA"/>
</dbReference>
<keyword evidence="3 5" id="KW-0786">Thiamine pyrophosphate</keyword>
<proteinExistence type="inferred from homology"/>
<dbReference type="Proteomes" id="UP000320095">
    <property type="component" value="Unassembled WGS sequence"/>
</dbReference>
<dbReference type="RefSeq" id="WP_140692587.1">
    <property type="nucleotide sequence ID" value="NZ_RCZG01000005.1"/>
</dbReference>
<dbReference type="InterPro" id="IPR018970">
    <property type="entry name" value="Xul5P/Fru6P_PKetolase_N"/>
</dbReference>
<dbReference type="Gene3D" id="3.40.50.970">
    <property type="match status" value="2"/>
</dbReference>
<evidence type="ECO:0000313" key="9">
    <source>
        <dbReference type="EMBL" id="TPG33709.1"/>
    </source>
</evidence>
<dbReference type="Pfam" id="PF03894">
    <property type="entry name" value="XFP"/>
    <property type="match status" value="1"/>
</dbReference>
<keyword evidence="4 5" id="KW-0456">Lyase</keyword>
<accession>A0A502E9M7</accession>
<dbReference type="FunFam" id="3.40.50.970:FF:000091">
    <property type="entry name" value="Xylulose-5-phosphate/fructose-6-phosphate phosphoketolase"/>
    <property type="match status" value="1"/>
</dbReference>
<dbReference type="PROSITE" id="PS60002">
    <property type="entry name" value="PHOSPHOKETOLASE_1"/>
    <property type="match status" value="1"/>
</dbReference>
<dbReference type="EC" id="4.1.2.-" evidence="5"/>
<dbReference type="Pfam" id="PF09363">
    <property type="entry name" value="XFP_C"/>
    <property type="match status" value="1"/>
</dbReference>
<dbReference type="GO" id="GO:0005975">
    <property type="term" value="P:carbohydrate metabolic process"/>
    <property type="evidence" value="ECO:0007669"/>
    <property type="project" value="InterPro"/>
</dbReference>
<dbReference type="PANTHER" id="PTHR31273">
    <property type="entry name" value="PHOSPHOKETOLASE-RELATED"/>
    <property type="match status" value="1"/>
</dbReference>